<evidence type="ECO:0000256" key="1">
    <source>
        <dbReference type="SAM" id="MobiDB-lite"/>
    </source>
</evidence>
<dbReference type="AlphaFoldDB" id="A0A6J5H392"/>
<evidence type="ECO:0000313" key="3">
    <source>
        <dbReference type="Proteomes" id="UP000494252"/>
    </source>
</evidence>
<dbReference type="RefSeq" id="WP_175166395.1">
    <property type="nucleotide sequence ID" value="NZ_CADIKI010000046.1"/>
</dbReference>
<dbReference type="Proteomes" id="UP000494252">
    <property type="component" value="Unassembled WGS sequence"/>
</dbReference>
<proteinExistence type="predicted"/>
<name>A0A6J5H392_9BURK</name>
<protein>
    <submittedName>
        <fullName evidence="2">Uncharacterized protein</fullName>
    </submittedName>
</protein>
<sequence>MQPGVVAAINEAQQTIKDHFRARAAEEARSVVAEWKDEAVYPFSGEPATSAEKVERQVFDIVAVNVARHLPDYSSSQPKNRKFQLRMLRQAIERSPEDLRSGQHLLGLATRPSVRRNPKDSGCQQKPTVRRVKFP</sequence>
<organism evidence="2 3">
    <name type="scientific">Paraburkholderia fynbosensis</name>
    <dbReference type="NCBI Taxonomy" id="1200993"/>
    <lineage>
        <taxon>Bacteria</taxon>
        <taxon>Pseudomonadati</taxon>
        <taxon>Pseudomonadota</taxon>
        <taxon>Betaproteobacteria</taxon>
        <taxon>Burkholderiales</taxon>
        <taxon>Burkholderiaceae</taxon>
        <taxon>Paraburkholderia</taxon>
    </lineage>
</organism>
<evidence type="ECO:0000313" key="2">
    <source>
        <dbReference type="EMBL" id="CAB3810810.1"/>
    </source>
</evidence>
<reference evidence="2 3" key="1">
    <citation type="submission" date="2020-04" db="EMBL/GenBank/DDBJ databases">
        <authorList>
            <person name="De Canck E."/>
        </authorList>
    </citation>
    <scope>NUCLEOTIDE SEQUENCE [LARGE SCALE GENOMIC DNA]</scope>
    <source>
        <strain evidence="2 3">LMG 27177</strain>
    </source>
</reference>
<keyword evidence="3" id="KW-1185">Reference proteome</keyword>
<dbReference type="EMBL" id="CADIKI010000046">
    <property type="protein sequence ID" value="CAB3810810.1"/>
    <property type="molecule type" value="Genomic_DNA"/>
</dbReference>
<accession>A0A6J5H392</accession>
<gene>
    <name evidence="2" type="ORF">LMG27177_07487</name>
</gene>
<feature type="region of interest" description="Disordered" evidence="1">
    <location>
        <begin position="96"/>
        <end position="135"/>
    </location>
</feature>